<sequence>MSESKVSLAYHNKSKDRPLRGTPEFEEWVQEKARKQFEEIFSDEYQAELEELYQDDPEMFKGMLCGDPNFLSLPLEEQEAIDVASEKRFLEEQRKHLKVIK</sequence>
<gene>
    <name evidence="2" type="ORF">HHO47_18670</name>
</gene>
<feature type="region of interest" description="Disordered" evidence="1">
    <location>
        <begin position="1"/>
        <end position="21"/>
    </location>
</feature>
<evidence type="ECO:0000313" key="3">
    <source>
        <dbReference type="Proteomes" id="UP000570493"/>
    </source>
</evidence>
<evidence type="ECO:0000313" key="2">
    <source>
        <dbReference type="EMBL" id="NMM42765.1"/>
    </source>
</evidence>
<comment type="caution">
    <text evidence="2">The sequence shown here is derived from an EMBL/GenBank/DDBJ whole genome shotgun (WGS) entry which is preliminary data.</text>
</comment>
<evidence type="ECO:0000256" key="1">
    <source>
        <dbReference type="SAM" id="MobiDB-lite"/>
    </source>
</evidence>
<dbReference type="Proteomes" id="UP000570493">
    <property type="component" value="Unassembled WGS sequence"/>
</dbReference>
<dbReference type="AlphaFoldDB" id="A0A7Y0DWA9"/>
<dbReference type="RefSeq" id="WP_169021654.1">
    <property type="nucleotide sequence ID" value="NZ_JABBMT010000062.1"/>
</dbReference>
<proteinExistence type="predicted"/>
<keyword evidence="3" id="KW-1185">Reference proteome</keyword>
<organism evidence="2 3">
    <name type="scientific">Pseudoalteromonas arctica</name>
    <dbReference type="NCBI Taxonomy" id="394751"/>
    <lineage>
        <taxon>Bacteria</taxon>
        <taxon>Pseudomonadati</taxon>
        <taxon>Pseudomonadota</taxon>
        <taxon>Gammaproteobacteria</taxon>
        <taxon>Alteromonadales</taxon>
        <taxon>Pseudoalteromonadaceae</taxon>
        <taxon>Pseudoalteromonas</taxon>
    </lineage>
</organism>
<accession>A0A7Y0DWA9</accession>
<name>A0A7Y0DWA9_9GAMM</name>
<dbReference type="EMBL" id="JABBMT010000062">
    <property type="protein sequence ID" value="NMM42765.1"/>
    <property type="molecule type" value="Genomic_DNA"/>
</dbReference>
<protein>
    <submittedName>
        <fullName evidence="2">Uncharacterized protein</fullName>
    </submittedName>
</protein>
<reference evidence="2" key="1">
    <citation type="submission" date="2020-04" db="EMBL/GenBank/DDBJ databases">
        <title>Genome Sequencing for Pseudoaltermonas arctica.</title>
        <authorList>
            <person name="Elkins N.S."/>
        </authorList>
    </citation>
    <scope>NUCLEOTIDE SEQUENCE [LARGE SCALE GENOMIC DNA]</scope>
    <source>
        <strain evidence="2">NEC-BIFX-2020_0012</strain>
    </source>
</reference>